<comment type="caution">
    <text evidence="1">The sequence shown here is derived from an EMBL/GenBank/DDBJ whole genome shotgun (WGS) entry which is preliminary data.</text>
</comment>
<keyword evidence="2" id="KW-1185">Reference proteome</keyword>
<protein>
    <recommendedName>
        <fullName evidence="3">Cupin</fullName>
    </recommendedName>
</protein>
<organism evidence="1 2">
    <name type="scientific">Paenarthrobacter aromaticivorans</name>
    <dbReference type="NCBI Taxonomy" id="2849150"/>
    <lineage>
        <taxon>Bacteria</taxon>
        <taxon>Bacillati</taxon>
        <taxon>Actinomycetota</taxon>
        <taxon>Actinomycetes</taxon>
        <taxon>Micrococcales</taxon>
        <taxon>Micrococcaceae</taxon>
        <taxon>Paenarthrobacter</taxon>
    </lineage>
</organism>
<dbReference type="RefSeq" id="WP_216923719.1">
    <property type="nucleotide sequence ID" value="NZ_JAHOPC010000002.1"/>
</dbReference>
<sequence length="133" mass="15063">MTQATFPPTPGDRLIFENDRVRVWSMTIPANGMFDYHQHFHDHVILWPEAGHVQGQELGDDDWSLEQVAQPGYVAFKTVGSSGPLVPHRVRSLDDHPTTHYIVELISEKSPSETDLPTVSNDLGNVTDLRKRY</sequence>
<dbReference type="EMBL" id="JAHOPC010000002">
    <property type="protein sequence ID" value="MBU8865889.1"/>
    <property type="molecule type" value="Genomic_DNA"/>
</dbReference>
<evidence type="ECO:0000313" key="2">
    <source>
        <dbReference type="Proteomes" id="UP000824166"/>
    </source>
</evidence>
<evidence type="ECO:0000313" key="1">
    <source>
        <dbReference type="EMBL" id="MBU8865889.1"/>
    </source>
</evidence>
<name>A0ABS6I2K2_9MICC</name>
<proteinExistence type="predicted"/>
<accession>A0ABS6I2K2</accession>
<evidence type="ECO:0008006" key="3">
    <source>
        <dbReference type="Google" id="ProtNLM"/>
    </source>
</evidence>
<dbReference type="Proteomes" id="UP000824166">
    <property type="component" value="Unassembled WGS sequence"/>
</dbReference>
<reference evidence="1 2" key="1">
    <citation type="submission" date="2021-06" db="EMBL/GenBank/DDBJ databases">
        <authorList>
            <person name="Jeong J.W."/>
        </authorList>
    </citation>
    <scope>NUCLEOTIDE SEQUENCE [LARGE SCALE GENOMIC DNA]</scope>
    <source>
        <strain evidence="1 2">MMS21-TAE1-1</strain>
    </source>
</reference>
<gene>
    <name evidence="1" type="ORF">KSW38_06245</name>
</gene>